<dbReference type="EMBL" id="VSSQ01140403">
    <property type="protein sequence ID" value="MPN62423.1"/>
    <property type="molecule type" value="Genomic_DNA"/>
</dbReference>
<dbReference type="AlphaFoldDB" id="A0A645JSU5"/>
<evidence type="ECO:0000313" key="1">
    <source>
        <dbReference type="EMBL" id="MPN62423.1"/>
    </source>
</evidence>
<comment type="caution">
    <text evidence="1">The sequence shown here is derived from an EMBL/GenBank/DDBJ whole genome shotgun (WGS) entry which is preliminary data.</text>
</comment>
<sequence length="141" mass="16275">MDYTLGGTLYYETGARIEGNFSGANALSKKILRSWQKQGDITDIPKYYWADQNANWNVWNNRGSSRYYQKTDFLSLREITLSYSLPSNYLQKMKLSGLRLHLTGSNLHYFTNFEGLNPEQSSSDTAYPVPREFIFGLSINF</sequence>
<gene>
    <name evidence="1" type="ORF">SDC9_210171</name>
</gene>
<accession>A0A645JSU5</accession>
<name>A0A645JSU5_9ZZZZ</name>
<proteinExistence type="predicted"/>
<evidence type="ECO:0008006" key="2">
    <source>
        <dbReference type="Google" id="ProtNLM"/>
    </source>
</evidence>
<protein>
    <recommendedName>
        <fullName evidence="2">TonB-dependent receptor SusC</fullName>
    </recommendedName>
</protein>
<organism evidence="1">
    <name type="scientific">bioreactor metagenome</name>
    <dbReference type="NCBI Taxonomy" id="1076179"/>
    <lineage>
        <taxon>unclassified sequences</taxon>
        <taxon>metagenomes</taxon>
        <taxon>ecological metagenomes</taxon>
    </lineage>
</organism>
<reference evidence="1" key="1">
    <citation type="submission" date="2019-08" db="EMBL/GenBank/DDBJ databases">
        <authorList>
            <person name="Kucharzyk K."/>
            <person name="Murdoch R.W."/>
            <person name="Higgins S."/>
            <person name="Loffler F."/>
        </authorList>
    </citation>
    <scope>NUCLEOTIDE SEQUENCE</scope>
</reference>